<reference evidence="3" key="1">
    <citation type="submission" date="2022-12" db="EMBL/GenBank/DDBJ databases">
        <title>Chromosome-Level Genome Assembly of Japanese Cedar (Cryptomeriajaponica D. Don).</title>
        <authorList>
            <person name="Fujino T."/>
            <person name="Yamaguchi K."/>
            <person name="Yokoyama T."/>
            <person name="Hamanaka T."/>
            <person name="Harazono Y."/>
            <person name="Kamada H."/>
            <person name="Kobayashi W."/>
            <person name="Ujino-Ihara T."/>
            <person name="Uchiyama K."/>
            <person name="Matsumoto A."/>
            <person name="Izuno A."/>
            <person name="Tsumura Y."/>
            <person name="Toyoda A."/>
            <person name="Shigenobu S."/>
            <person name="Moriguchi Y."/>
            <person name="Ueno S."/>
            <person name="Kasahara M."/>
        </authorList>
    </citation>
    <scope>NUCLEOTIDE SEQUENCE</scope>
</reference>
<accession>A0AAD3RSB8</accession>
<dbReference type="InterPro" id="IPR002213">
    <property type="entry name" value="UDP_glucos_trans"/>
</dbReference>
<dbReference type="PANTHER" id="PTHR48049">
    <property type="entry name" value="GLYCOSYLTRANSFERASE"/>
    <property type="match status" value="1"/>
</dbReference>
<dbReference type="InterPro" id="IPR050481">
    <property type="entry name" value="UDP-glycosyltransf_plant"/>
</dbReference>
<organism evidence="3 4">
    <name type="scientific">Cryptomeria japonica</name>
    <name type="common">Japanese cedar</name>
    <name type="synonym">Cupressus japonica</name>
    <dbReference type="NCBI Taxonomy" id="3369"/>
    <lineage>
        <taxon>Eukaryota</taxon>
        <taxon>Viridiplantae</taxon>
        <taxon>Streptophyta</taxon>
        <taxon>Embryophyta</taxon>
        <taxon>Tracheophyta</taxon>
        <taxon>Spermatophyta</taxon>
        <taxon>Pinopsida</taxon>
        <taxon>Pinidae</taxon>
        <taxon>Conifers II</taxon>
        <taxon>Cupressales</taxon>
        <taxon>Cupressaceae</taxon>
        <taxon>Cryptomeria</taxon>
    </lineage>
</organism>
<evidence type="ECO:0000256" key="2">
    <source>
        <dbReference type="ARBA" id="ARBA00022679"/>
    </source>
</evidence>
<comment type="similarity">
    <text evidence="1">Belongs to the UDP-glycosyltransferase family.</text>
</comment>
<dbReference type="EMBL" id="BSEH01001267">
    <property type="protein sequence ID" value="GLJ59708.1"/>
    <property type="molecule type" value="Genomic_DNA"/>
</dbReference>
<evidence type="ECO:0000256" key="1">
    <source>
        <dbReference type="ARBA" id="ARBA00009995"/>
    </source>
</evidence>
<gene>
    <name evidence="3" type="ORF">SUGI_1519710</name>
</gene>
<protein>
    <recommendedName>
        <fullName evidence="5">UDP-glucosyltransferase</fullName>
    </recommendedName>
</protein>
<name>A0AAD3RSB8_CRYJA</name>
<evidence type="ECO:0000313" key="4">
    <source>
        <dbReference type="Proteomes" id="UP001234787"/>
    </source>
</evidence>
<evidence type="ECO:0008006" key="5">
    <source>
        <dbReference type="Google" id="ProtNLM"/>
    </source>
</evidence>
<dbReference type="Pfam" id="PF00201">
    <property type="entry name" value="UDPGT"/>
    <property type="match status" value="1"/>
</dbReference>
<sequence>MESLRSDFGSTEAEMRQLHVMMVPWLSKSHIRAFLELAKKLGAHGLKISFLSAPLNIRWIRQQLQPIPEIDLLELPLPSIDGLPEGVESTADLKRGGTFGLLLKAMDEWEKSFEALLERISPDLMAAALPHGFVERTQRRGLLVTEWAPQLHILAHSSTGAFLNHCGWISVSEGLRFGVPFVTLPLQYEQGLNAKLIAQELKLGVEVRRNEEDDSFSKEDICRAVCTLMVEEEGRQIRSRVQEISRDLTRNDSQIYRANIQSFVSLIKQKVSCK</sequence>
<dbReference type="Proteomes" id="UP001234787">
    <property type="component" value="Unassembled WGS sequence"/>
</dbReference>
<dbReference type="Gene3D" id="3.40.50.2000">
    <property type="entry name" value="Glycogen Phosphorylase B"/>
    <property type="match status" value="2"/>
</dbReference>
<proteinExistence type="inferred from homology"/>
<keyword evidence="4" id="KW-1185">Reference proteome</keyword>
<dbReference type="CDD" id="cd03784">
    <property type="entry name" value="GT1_Gtf-like"/>
    <property type="match status" value="1"/>
</dbReference>
<dbReference type="AlphaFoldDB" id="A0AAD3RSB8"/>
<comment type="caution">
    <text evidence="3">The sequence shown here is derived from an EMBL/GenBank/DDBJ whole genome shotgun (WGS) entry which is preliminary data.</text>
</comment>
<dbReference type="FunFam" id="3.40.50.2000:FF:000060">
    <property type="entry name" value="Glycosyltransferase"/>
    <property type="match status" value="1"/>
</dbReference>
<dbReference type="GO" id="GO:0035251">
    <property type="term" value="F:UDP-glucosyltransferase activity"/>
    <property type="evidence" value="ECO:0007669"/>
    <property type="project" value="InterPro"/>
</dbReference>
<keyword evidence="2" id="KW-0808">Transferase</keyword>
<dbReference type="SUPFAM" id="SSF53756">
    <property type="entry name" value="UDP-Glycosyltransferase/glycogen phosphorylase"/>
    <property type="match status" value="2"/>
</dbReference>
<evidence type="ECO:0000313" key="3">
    <source>
        <dbReference type="EMBL" id="GLJ59708.1"/>
    </source>
</evidence>
<dbReference type="PANTHER" id="PTHR48049:SF80">
    <property type="entry name" value="GLYCOSYLTRANSFERASE"/>
    <property type="match status" value="1"/>
</dbReference>